<name>A0A401RRT3_CHIPU</name>
<dbReference type="EMBL" id="BEZZ01001979">
    <property type="protein sequence ID" value="GCC20851.1"/>
    <property type="molecule type" value="Genomic_DNA"/>
</dbReference>
<dbReference type="GO" id="GO:0004252">
    <property type="term" value="F:serine-type endopeptidase activity"/>
    <property type="evidence" value="ECO:0007669"/>
    <property type="project" value="InterPro"/>
</dbReference>
<reference evidence="17 18" key="1">
    <citation type="journal article" date="2018" name="Nat. Ecol. Evol.">
        <title>Shark genomes provide insights into elasmobranch evolution and the origin of vertebrates.</title>
        <authorList>
            <person name="Hara Y"/>
            <person name="Yamaguchi K"/>
            <person name="Onimaru K"/>
            <person name="Kadota M"/>
            <person name="Koyanagi M"/>
            <person name="Keeley SD"/>
            <person name="Tatsumi K"/>
            <person name="Tanaka K"/>
            <person name="Motone F"/>
            <person name="Kageyama Y"/>
            <person name="Nozu R"/>
            <person name="Adachi N"/>
            <person name="Nishimura O"/>
            <person name="Nakagawa R"/>
            <person name="Tanegashima C"/>
            <person name="Kiyatake I"/>
            <person name="Matsumoto R"/>
            <person name="Murakumo K"/>
            <person name="Nishida K"/>
            <person name="Terakita A"/>
            <person name="Kuratani S"/>
            <person name="Sato K"/>
            <person name="Hyodo S Kuraku.S."/>
        </authorList>
    </citation>
    <scope>NUCLEOTIDE SEQUENCE [LARGE SCALE GENOMIC DNA]</scope>
</reference>
<evidence type="ECO:0000313" key="17">
    <source>
        <dbReference type="EMBL" id="GCC20851.1"/>
    </source>
</evidence>
<dbReference type="FunFam" id="3.10.250.10:FF:000001">
    <property type="entry name" value="Lysyl oxidase 4 isoform X1"/>
    <property type="match status" value="1"/>
</dbReference>
<evidence type="ECO:0000256" key="4">
    <source>
        <dbReference type="ARBA" id="ARBA00022525"/>
    </source>
</evidence>
<dbReference type="PANTHER" id="PTHR19331:SF22">
    <property type="entry name" value="DELETED IN MALIGNANT BRAIN TUMORS 1 PROTEIN"/>
    <property type="match status" value="1"/>
</dbReference>
<evidence type="ECO:0000256" key="5">
    <source>
        <dbReference type="ARBA" id="ARBA00022572"/>
    </source>
</evidence>
<feature type="disulfide bond" evidence="12">
    <location>
        <begin position="234"/>
        <end position="244"/>
    </location>
</feature>
<evidence type="ECO:0000256" key="1">
    <source>
        <dbReference type="ARBA" id="ARBA00002744"/>
    </source>
</evidence>
<dbReference type="SMART" id="SM00020">
    <property type="entry name" value="Tryp_SPc"/>
    <property type="match status" value="1"/>
</dbReference>
<dbReference type="CDD" id="cd00190">
    <property type="entry name" value="Tryp_SPc"/>
    <property type="match status" value="1"/>
</dbReference>
<dbReference type="PROSITE" id="PS50070">
    <property type="entry name" value="KRINGLE_2"/>
    <property type="match status" value="1"/>
</dbReference>
<feature type="domain" description="SRCR" evidence="16">
    <location>
        <begin position="274"/>
        <end position="374"/>
    </location>
</feature>
<dbReference type="GO" id="GO:0006508">
    <property type="term" value="P:proteolysis"/>
    <property type="evidence" value="ECO:0007669"/>
    <property type="project" value="UniProtKB-KW"/>
</dbReference>
<dbReference type="OMA" id="ALVRMWG"/>
<feature type="disulfide bond" evidence="12">
    <location>
        <begin position="299"/>
        <end position="363"/>
    </location>
</feature>
<evidence type="ECO:0000259" key="15">
    <source>
        <dbReference type="PROSITE" id="PS50240"/>
    </source>
</evidence>
<dbReference type="InterPro" id="IPR038178">
    <property type="entry name" value="Kringle_sf"/>
</dbReference>
<feature type="domain" description="SRCR" evidence="16">
    <location>
        <begin position="497"/>
        <end position="573"/>
    </location>
</feature>
<dbReference type="Pfam" id="PF00530">
    <property type="entry name" value="SRCR"/>
    <property type="match status" value="4"/>
</dbReference>
<dbReference type="InterPro" id="IPR033116">
    <property type="entry name" value="TRYPSIN_SER"/>
</dbReference>
<keyword evidence="9" id="KW-0325">Glycoprotein</keyword>
<keyword evidence="13" id="KW-0645">Protease</keyword>
<keyword evidence="7" id="KW-0677">Repeat</keyword>
<evidence type="ECO:0000259" key="16">
    <source>
        <dbReference type="PROSITE" id="PS50287"/>
    </source>
</evidence>
<evidence type="ECO:0000256" key="8">
    <source>
        <dbReference type="ARBA" id="ARBA00023157"/>
    </source>
</evidence>
<dbReference type="GO" id="GO:0016020">
    <property type="term" value="C:membrane"/>
    <property type="evidence" value="ECO:0007669"/>
    <property type="project" value="InterPro"/>
</dbReference>
<keyword evidence="8 12" id="KW-1015">Disulfide bond</keyword>
<evidence type="ECO:0000313" key="18">
    <source>
        <dbReference type="Proteomes" id="UP000287033"/>
    </source>
</evidence>
<dbReference type="SMART" id="SM00130">
    <property type="entry name" value="KR"/>
    <property type="match status" value="1"/>
</dbReference>
<comment type="caution">
    <text evidence="17">The sequence shown here is derived from an EMBL/GenBank/DDBJ whole genome shotgun (WGS) entry which is preliminary data.</text>
</comment>
<evidence type="ECO:0000256" key="12">
    <source>
        <dbReference type="PROSITE-ProRule" id="PRU00196"/>
    </source>
</evidence>
<evidence type="ECO:0000256" key="11">
    <source>
        <dbReference type="PROSITE-ProRule" id="PRU00121"/>
    </source>
</evidence>
<accession>A0A401RRT3</accession>
<dbReference type="Gene3D" id="3.10.250.10">
    <property type="entry name" value="SRCR-like domain"/>
    <property type="match status" value="5"/>
</dbReference>
<evidence type="ECO:0000256" key="3">
    <source>
        <dbReference type="ARBA" id="ARBA00017669"/>
    </source>
</evidence>
<keyword evidence="13" id="KW-0378">Hydrolase</keyword>
<dbReference type="PROSITE" id="PS50240">
    <property type="entry name" value="TRYPSIN_DOM"/>
    <property type="match status" value="1"/>
</dbReference>
<evidence type="ECO:0000256" key="13">
    <source>
        <dbReference type="RuleBase" id="RU363034"/>
    </source>
</evidence>
<evidence type="ECO:0000259" key="14">
    <source>
        <dbReference type="PROSITE" id="PS50070"/>
    </source>
</evidence>
<dbReference type="InterPro" id="IPR043504">
    <property type="entry name" value="Peptidase_S1_PA_chymotrypsin"/>
</dbReference>
<dbReference type="SMART" id="SM00202">
    <property type="entry name" value="SR"/>
    <property type="match status" value="4"/>
</dbReference>
<dbReference type="OrthoDB" id="10002959at2759"/>
<keyword evidence="13" id="KW-0720">Serine protease</keyword>
<feature type="domain" description="Peptidase S1" evidence="15">
    <location>
        <begin position="599"/>
        <end position="842"/>
    </location>
</feature>
<keyword evidence="18" id="KW-1185">Reference proteome</keyword>
<dbReference type="PROSITE" id="PS00134">
    <property type="entry name" value="TRYPSIN_HIS"/>
    <property type="match status" value="1"/>
</dbReference>
<dbReference type="Pfam" id="PF00051">
    <property type="entry name" value="Kringle"/>
    <property type="match status" value="1"/>
</dbReference>
<dbReference type="InterPro" id="IPR001254">
    <property type="entry name" value="Trypsin_dom"/>
</dbReference>
<dbReference type="SUPFAM" id="SSF56487">
    <property type="entry name" value="SRCR-like"/>
    <property type="match status" value="4"/>
</dbReference>
<dbReference type="InterPro" id="IPR000001">
    <property type="entry name" value="Kringle"/>
</dbReference>
<feature type="disulfide bond" evidence="12">
    <location>
        <begin position="203"/>
        <end position="264"/>
    </location>
</feature>
<proteinExistence type="predicted"/>
<dbReference type="InterPro" id="IPR018114">
    <property type="entry name" value="TRYPSIN_HIS"/>
</dbReference>
<evidence type="ECO:0000256" key="9">
    <source>
        <dbReference type="ARBA" id="ARBA00023180"/>
    </source>
</evidence>
<dbReference type="STRING" id="137246.A0A401RRT3"/>
<gene>
    <name evidence="17" type="ORF">chiPu_0019419</name>
</gene>
<keyword evidence="4" id="KW-0964">Secreted</keyword>
<feature type="disulfide bond" evidence="12">
    <location>
        <begin position="450"/>
        <end position="460"/>
    </location>
</feature>
<dbReference type="Gene3D" id="2.40.20.10">
    <property type="entry name" value="Plasminogen Kringle 4"/>
    <property type="match status" value="1"/>
</dbReference>
<dbReference type="Proteomes" id="UP000287033">
    <property type="component" value="Unassembled WGS sequence"/>
</dbReference>
<dbReference type="GO" id="GO:0005576">
    <property type="term" value="C:extracellular region"/>
    <property type="evidence" value="ECO:0007669"/>
    <property type="project" value="UniProtKB-SubCell"/>
</dbReference>
<dbReference type="InterPro" id="IPR001190">
    <property type="entry name" value="SRCR"/>
</dbReference>
<dbReference type="AlphaFoldDB" id="A0A401RRT3"/>
<organism evidence="17 18">
    <name type="scientific">Chiloscyllium punctatum</name>
    <name type="common">Brownbanded bambooshark</name>
    <name type="synonym">Hemiscyllium punctatum</name>
    <dbReference type="NCBI Taxonomy" id="137246"/>
    <lineage>
        <taxon>Eukaryota</taxon>
        <taxon>Metazoa</taxon>
        <taxon>Chordata</taxon>
        <taxon>Craniata</taxon>
        <taxon>Vertebrata</taxon>
        <taxon>Chondrichthyes</taxon>
        <taxon>Elasmobranchii</taxon>
        <taxon>Galeomorphii</taxon>
        <taxon>Galeoidea</taxon>
        <taxon>Orectolobiformes</taxon>
        <taxon>Hemiscylliidae</taxon>
        <taxon>Chiloscyllium</taxon>
    </lineage>
</organism>
<feature type="disulfide bond" evidence="12">
    <location>
        <begin position="406"/>
        <end position="470"/>
    </location>
</feature>
<evidence type="ECO:0000256" key="7">
    <source>
        <dbReference type="ARBA" id="ARBA00022737"/>
    </source>
</evidence>
<dbReference type="FunFam" id="2.40.10.10:FF:000053">
    <property type="entry name" value="Neurotrypsin"/>
    <property type="match status" value="1"/>
</dbReference>
<dbReference type="InterPro" id="IPR036772">
    <property type="entry name" value="SRCR-like_dom_sf"/>
</dbReference>
<evidence type="ECO:0000256" key="10">
    <source>
        <dbReference type="ARBA" id="ARBA00030576"/>
    </source>
</evidence>
<feature type="disulfide bond" evidence="12">
    <location>
        <begin position="312"/>
        <end position="373"/>
    </location>
</feature>
<dbReference type="PROSITE" id="PS00420">
    <property type="entry name" value="SRCR_1"/>
    <property type="match status" value="3"/>
</dbReference>
<dbReference type="SUPFAM" id="SSF50494">
    <property type="entry name" value="Trypsin-like serine proteases"/>
    <property type="match status" value="1"/>
</dbReference>
<dbReference type="PRINTS" id="PR00722">
    <property type="entry name" value="CHYMOTRYPSIN"/>
</dbReference>
<feature type="disulfide bond" evidence="12">
    <location>
        <begin position="190"/>
        <end position="254"/>
    </location>
</feature>
<dbReference type="FunFam" id="3.10.250.10:FF:000006">
    <property type="entry name" value="neurotrypsin isoform X2"/>
    <property type="match status" value="1"/>
</dbReference>
<feature type="disulfide bond" evidence="12">
    <location>
        <begin position="419"/>
        <end position="480"/>
    </location>
</feature>
<dbReference type="PROSITE" id="PS00021">
    <property type="entry name" value="KRINGLE_1"/>
    <property type="match status" value="1"/>
</dbReference>
<dbReference type="Gene3D" id="2.40.10.10">
    <property type="entry name" value="Trypsin-like serine proteases"/>
    <property type="match status" value="1"/>
</dbReference>
<keyword evidence="5 11" id="KW-0420">Kringle</keyword>
<dbReference type="InterPro" id="IPR013806">
    <property type="entry name" value="Kringle-like"/>
</dbReference>
<comment type="function">
    <text evidence="1">Plays a role in neuronal plasticity and the proteolytic action may subserve structural reorganizations associated with learning and memory operations.</text>
</comment>
<sequence>MSVMMACWKQNEFSERACAKEIQEFYACTAKAEAERKARESLESVGQTNTLTPQQATKLLQRYPNKTQIAETHPAKDNHLSAVSWCLGVFTKLGYYTGSVTYTVTGEECLKWTEFPDYVQQYPNKGLGDHNFCRSPDGEPVPWCFYRKKTGSISWSECDCNHGAIRLSGGAGQHEGRVELLYNGQWGTVCDKTWDDRDASVVCRQLSLSEIGVAKKNSLFGPGSGPIHMDGVHCRGDEAALLQCRNSALARGTCRHDNDAGVVCGLPEGSVTPIRLVGGKEDTEGRLEVFHGGEWGTVCDDHWDDLDAEVVCRQLGLSGTAKSWMSSHFGHGFGVILLDDVECTGNELHLDECKKSNWGQHNCEHAEDAGVSCNPYADGAIRLIGGRDSSEGRLEIYRNGAWGTVCDDRWTDMNAQVVCRQLGFSGPGIVAPEARFGQGTGFILLDEVVCTGTELNLLGCARSNWGQHDCSHHEDVGVMCAQQETNKISESTIGPAIRLVDGENSKEGRVEVYLDGEWGSVCDDGWTDRDARVVCRQLGYRCTGHENSLDECGTPGFGIHNCWHGEDAGVICDYKEDALEELSSGVCGLRLMNHRRKRIIGGNKSIRGGWPWQASLRLKTFHRESRLLCGATLISNCWVLTAAHCFKRFGNETRHYYIRVGDYHTAVEDEYEREIPIERIVTHKNYKPDSSDNDIALVRMKGKEGHCVTFNQYATPVCLPARKERIRINKQSCYITGWGDTGRSYSRTLLQGAVPLLPKKICKSRYRDKFTPRMICAGNLSEHKRVDSCQGDSGGPLMCQRMGGRWVILGITSWGYGCGRKDSPGVYTKVAKFVSWIKKVTETKVKGHRKPVS</sequence>
<dbReference type="InterPro" id="IPR009003">
    <property type="entry name" value="Peptidase_S1_PA"/>
</dbReference>
<feature type="disulfide bond" evidence="12">
    <location>
        <begin position="542"/>
        <end position="552"/>
    </location>
</feature>
<dbReference type="InterPro" id="IPR018056">
    <property type="entry name" value="Kringle_CS"/>
</dbReference>
<protein>
    <recommendedName>
        <fullName evidence="3">Neurotrypsin</fullName>
    </recommendedName>
    <alternativeName>
        <fullName evidence="10">Serine protease 12</fullName>
    </alternativeName>
</protein>
<dbReference type="PRINTS" id="PR00258">
    <property type="entry name" value="SPERACTRCPTR"/>
</dbReference>
<comment type="subcellular location">
    <subcellularLocation>
        <location evidence="2">Secreted</location>
    </subcellularLocation>
</comment>
<dbReference type="PROSITE" id="PS00135">
    <property type="entry name" value="TRYPSIN_SER"/>
    <property type="match status" value="1"/>
</dbReference>
<evidence type="ECO:0000256" key="2">
    <source>
        <dbReference type="ARBA" id="ARBA00004613"/>
    </source>
</evidence>
<dbReference type="InterPro" id="IPR001314">
    <property type="entry name" value="Peptidase_S1A"/>
</dbReference>
<dbReference type="Pfam" id="PF00089">
    <property type="entry name" value="Trypsin"/>
    <property type="match status" value="1"/>
</dbReference>
<feature type="domain" description="SRCR" evidence="16">
    <location>
        <begin position="381"/>
        <end position="481"/>
    </location>
</feature>
<evidence type="ECO:0000256" key="6">
    <source>
        <dbReference type="ARBA" id="ARBA00022729"/>
    </source>
</evidence>
<keyword evidence="6" id="KW-0732">Signal</keyword>
<feature type="disulfide bond" evidence="12">
    <location>
        <begin position="343"/>
        <end position="353"/>
    </location>
</feature>
<dbReference type="PANTHER" id="PTHR19331">
    <property type="entry name" value="SCAVENGER RECEPTOR DOMAIN-CONTAINING"/>
    <property type="match status" value="1"/>
</dbReference>
<feature type="domain" description="SRCR" evidence="16">
    <location>
        <begin position="165"/>
        <end position="265"/>
    </location>
</feature>
<dbReference type="FunFam" id="3.10.250.10:FF:000005">
    <property type="entry name" value="Neurotrypsin isoform A"/>
    <property type="match status" value="1"/>
</dbReference>
<comment type="caution">
    <text evidence="12">Lacks conserved residue(s) required for the propagation of feature annotation.</text>
</comment>
<dbReference type="SUPFAM" id="SSF57440">
    <property type="entry name" value="Kringle-like"/>
    <property type="match status" value="1"/>
</dbReference>
<dbReference type="PROSITE" id="PS50287">
    <property type="entry name" value="SRCR_2"/>
    <property type="match status" value="4"/>
</dbReference>
<feature type="domain" description="Kringle" evidence="14">
    <location>
        <begin position="96"/>
        <end position="159"/>
    </location>
</feature>